<keyword evidence="10" id="KW-0175">Coiled coil</keyword>
<dbReference type="Pfam" id="PF17121">
    <property type="entry name" value="zf-C3HC4_5"/>
    <property type="match status" value="1"/>
</dbReference>
<dbReference type="OrthoDB" id="5963at2759"/>
<dbReference type="InterPro" id="IPR001841">
    <property type="entry name" value="Znf_RING"/>
</dbReference>
<reference evidence="12 13" key="1">
    <citation type="submission" date="2018-05" db="EMBL/GenBank/DDBJ databases">
        <title>Genome sequencing and assembly of the regulated plant pathogen Lachnellula willkommii and related sister species for the development of diagnostic species identification markers.</title>
        <authorList>
            <person name="Giroux E."/>
            <person name="Bilodeau G."/>
        </authorList>
    </citation>
    <scope>NUCLEOTIDE SEQUENCE [LARGE SCALE GENOMIC DNA]</scope>
    <source>
        <strain evidence="12 13">CBS 197.66</strain>
    </source>
</reference>
<evidence type="ECO:0000256" key="10">
    <source>
        <dbReference type="SAM" id="Coils"/>
    </source>
</evidence>
<gene>
    <name evidence="12" type="primary">TFB3</name>
    <name evidence="12" type="ORF">LSUB1_G004214</name>
</gene>
<evidence type="ECO:0000256" key="5">
    <source>
        <dbReference type="ARBA" id="ARBA00022833"/>
    </source>
</evidence>
<comment type="subcellular location">
    <subcellularLocation>
        <location evidence="1">Nucleus</location>
    </subcellularLocation>
</comment>
<dbReference type="GO" id="GO:0006289">
    <property type="term" value="P:nucleotide-excision repair"/>
    <property type="evidence" value="ECO:0007669"/>
    <property type="project" value="InterPro"/>
</dbReference>
<dbReference type="Pfam" id="PF06391">
    <property type="entry name" value="MAT1"/>
    <property type="match status" value="1"/>
</dbReference>
<keyword evidence="5" id="KW-0862">Zinc</keyword>
<accession>A0A8H8RP82</accession>
<dbReference type="InterPro" id="IPR004575">
    <property type="entry name" value="MAT1/Tfb3"/>
</dbReference>
<evidence type="ECO:0000256" key="2">
    <source>
        <dbReference type="ARBA" id="ARBA00022257"/>
    </source>
</evidence>
<feature type="coiled-coil region" evidence="10">
    <location>
        <begin position="213"/>
        <end position="291"/>
    </location>
</feature>
<protein>
    <recommendedName>
        <fullName evidence="2">RNA polymerase II transcription factor B subunit 3</fullName>
    </recommendedName>
    <alternativeName>
        <fullName evidence="8">RNA polymerase II transcription factor B 38 kDa subunit</fullName>
    </alternativeName>
    <alternativeName>
        <fullName evidence="7">RNA polymerase II transcription factor B p38 subunit</fullName>
    </alternativeName>
</protein>
<organism evidence="12 13">
    <name type="scientific">Lachnellula subtilissima</name>
    <dbReference type="NCBI Taxonomy" id="602034"/>
    <lineage>
        <taxon>Eukaryota</taxon>
        <taxon>Fungi</taxon>
        <taxon>Dikarya</taxon>
        <taxon>Ascomycota</taxon>
        <taxon>Pezizomycotina</taxon>
        <taxon>Leotiomycetes</taxon>
        <taxon>Helotiales</taxon>
        <taxon>Lachnaceae</taxon>
        <taxon>Lachnellula</taxon>
    </lineage>
</organism>
<evidence type="ECO:0000256" key="3">
    <source>
        <dbReference type="ARBA" id="ARBA00022723"/>
    </source>
</evidence>
<evidence type="ECO:0000256" key="4">
    <source>
        <dbReference type="ARBA" id="ARBA00022771"/>
    </source>
</evidence>
<dbReference type="PANTHER" id="PTHR12683">
    <property type="entry name" value="CDK-ACTIVATING KINASE ASSEMBLY FACTOR MAT1"/>
    <property type="match status" value="1"/>
</dbReference>
<dbReference type="EMBL" id="QGMJ01000377">
    <property type="protein sequence ID" value="TVY37064.1"/>
    <property type="molecule type" value="Genomic_DNA"/>
</dbReference>
<keyword evidence="13" id="KW-1185">Reference proteome</keyword>
<evidence type="ECO:0000313" key="12">
    <source>
        <dbReference type="EMBL" id="TVY37064.1"/>
    </source>
</evidence>
<dbReference type="GO" id="GO:0006357">
    <property type="term" value="P:regulation of transcription by RNA polymerase II"/>
    <property type="evidence" value="ECO:0007669"/>
    <property type="project" value="TreeGrafter"/>
</dbReference>
<dbReference type="Gene3D" id="3.30.40.10">
    <property type="entry name" value="Zinc/RING finger domain, C3HC4 (zinc finger)"/>
    <property type="match status" value="1"/>
</dbReference>
<evidence type="ECO:0000256" key="8">
    <source>
        <dbReference type="ARBA" id="ARBA00033277"/>
    </source>
</evidence>
<dbReference type="PANTHER" id="PTHR12683:SF13">
    <property type="entry name" value="CDK-ACTIVATING KINASE ASSEMBLY FACTOR MAT1"/>
    <property type="match status" value="1"/>
</dbReference>
<sequence length="451" mass="50819">MGLRFENFNVVMETESSLTFDVCHVDVGSGVSISKPCRLVKLAPLHSSLVVSSLIELPPNFKFQTFNLTSHDNPSSPYSPSPTTNMYRNAPKSVSDPSSNPLDDICPVCKSNRYLNPSLQFLINPECYHKMCSTCVDRIFTSGPSSCPVPHCGRTLRKKGFRKAFFTDLHVEREVDIRKRVSEVFNRRQDEFETLLDWNNYLEEVESLVFDLVEGSAAEKARAEERLREYRDAYREEIEGNKRVGKEEVEGERRRERAEKEGARARRLAVAREMEEEKADVEKGKRDLLERLANSDGNANAITRQAQKVILKKSSARRNITEEALESNGSANSGLTIRGLKKKVAPMEEKPYDPFGGVNITPARYTVQESYDNEWLGNAKKDMRHMAGGYSLQEYYARTMFEAFSGLGVFIEEEVADRGQKGDPSAGTAAAAEASRGEINIGHKMEIEDVF</sequence>
<keyword evidence="6" id="KW-0539">Nucleus</keyword>
<dbReference type="FunFam" id="3.30.40.10:FF:000037">
    <property type="entry name" value="Cdk-activating kinase assembly factor MAT1, centre"/>
    <property type="match status" value="1"/>
</dbReference>
<comment type="caution">
    <text evidence="12">The sequence shown here is derived from an EMBL/GenBank/DDBJ whole genome shotgun (WGS) entry which is preliminary data.</text>
</comment>
<dbReference type="InterPro" id="IPR013083">
    <property type="entry name" value="Znf_RING/FYVE/PHD"/>
</dbReference>
<dbReference type="GO" id="GO:0070985">
    <property type="term" value="C:transcription factor TFIIK complex"/>
    <property type="evidence" value="ECO:0007669"/>
    <property type="project" value="UniProtKB-ARBA"/>
</dbReference>
<proteinExistence type="predicted"/>
<name>A0A8H8RP82_9HELO</name>
<dbReference type="PROSITE" id="PS00518">
    <property type="entry name" value="ZF_RING_1"/>
    <property type="match status" value="1"/>
</dbReference>
<dbReference type="GO" id="GO:0008270">
    <property type="term" value="F:zinc ion binding"/>
    <property type="evidence" value="ECO:0007669"/>
    <property type="project" value="UniProtKB-KW"/>
</dbReference>
<evidence type="ECO:0000259" key="11">
    <source>
        <dbReference type="PROSITE" id="PS50089"/>
    </source>
</evidence>
<dbReference type="Proteomes" id="UP000462212">
    <property type="component" value="Unassembled WGS sequence"/>
</dbReference>
<evidence type="ECO:0000313" key="13">
    <source>
        <dbReference type="Proteomes" id="UP000462212"/>
    </source>
</evidence>
<dbReference type="AlphaFoldDB" id="A0A8H8RP82"/>
<dbReference type="InterPro" id="IPR015877">
    <property type="entry name" value="MAT1_centre"/>
</dbReference>
<keyword evidence="3" id="KW-0479">Metal-binding</keyword>
<dbReference type="GO" id="GO:0061575">
    <property type="term" value="F:cyclin-dependent protein serine/threonine kinase activator activity"/>
    <property type="evidence" value="ECO:0007669"/>
    <property type="project" value="InterPro"/>
</dbReference>
<evidence type="ECO:0000256" key="1">
    <source>
        <dbReference type="ARBA" id="ARBA00004123"/>
    </source>
</evidence>
<evidence type="ECO:0000256" key="9">
    <source>
        <dbReference type="PROSITE-ProRule" id="PRU00175"/>
    </source>
</evidence>
<dbReference type="NCBIfam" id="TIGR00570">
    <property type="entry name" value="cdk7"/>
    <property type="match status" value="1"/>
</dbReference>
<dbReference type="SUPFAM" id="SSF57850">
    <property type="entry name" value="RING/U-box"/>
    <property type="match status" value="1"/>
</dbReference>
<feature type="domain" description="RING-type" evidence="11">
    <location>
        <begin position="106"/>
        <end position="151"/>
    </location>
</feature>
<evidence type="ECO:0000256" key="7">
    <source>
        <dbReference type="ARBA" id="ARBA00029873"/>
    </source>
</evidence>
<dbReference type="PROSITE" id="PS50089">
    <property type="entry name" value="ZF_RING_2"/>
    <property type="match status" value="1"/>
</dbReference>
<dbReference type="InterPro" id="IPR017907">
    <property type="entry name" value="Znf_RING_CS"/>
</dbReference>
<keyword evidence="4 9" id="KW-0863">Zinc-finger</keyword>
<dbReference type="CDD" id="cd16573">
    <property type="entry name" value="RING-HC_TFB3-like"/>
    <property type="match status" value="1"/>
</dbReference>
<evidence type="ECO:0000256" key="6">
    <source>
        <dbReference type="ARBA" id="ARBA00023242"/>
    </source>
</evidence>